<evidence type="ECO:0008006" key="3">
    <source>
        <dbReference type="Google" id="ProtNLM"/>
    </source>
</evidence>
<dbReference type="InterPro" id="IPR036691">
    <property type="entry name" value="Endo/exonu/phosph_ase_sf"/>
</dbReference>
<gene>
    <name evidence="1" type="ORF">GCM10009759_77350</name>
</gene>
<dbReference type="Gene3D" id="3.60.10.10">
    <property type="entry name" value="Endonuclease/exonuclease/phosphatase"/>
    <property type="match status" value="1"/>
</dbReference>
<proteinExistence type="predicted"/>
<sequence length="312" mass="35056">MTSTPTTDPGTFVHVGWNIQHGWRLADALDQMRRFAQEHGAERPQLLTLQELQEGQAQIVANEFGLTAVEAPNMRPGSRNALFFAPELFEADPEWVGYPDEIRHRPATAKLTTIHPSGARSRRQLSVASVHLAFGNPQHRDHQTRWVLANMYKDNELLFDQGDRNSWTDWGAPLTLDNVQDKNFVVDRSIILPDGSSQPDVMPHRIMEIRELVELGRYAATILGQAGADRSTTWDGPKKHRQRIPAADCPPGGLSAIDRTYVAPDLVEALVSATIPAEPQVQAVSDHLPQVTVWNTRRWWEVVNAEVETIRH</sequence>
<reference evidence="1 2" key="1">
    <citation type="journal article" date="2019" name="Int. J. Syst. Evol. Microbiol.">
        <title>The Global Catalogue of Microorganisms (GCM) 10K type strain sequencing project: providing services to taxonomists for standard genome sequencing and annotation.</title>
        <authorList>
            <consortium name="The Broad Institute Genomics Platform"/>
            <consortium name="The Broad Institute Genome Sequencing Center for Infectious Disease"/>
            <person name="Wu L."/>
            <person name="Ma J."/>
        </authorList>
    </citation>
    <scope>NUCLEOTIDE SEQUENCE [LARGE SCALE GENOMIC DNA]</scope>
    <source>
        <strain evidence="1 2">JCM 14559</strain>
    </source>
</reference>
<evidence type="ECO:0000313" key="1">
    <source>
        <dbReference type="EMBL" id="GAA2125336.1"/>
    </source>
</evidence>
<keyword evidence="2" id="KW-1185">Reference proteome</keyword>
<dbReference type="SUPFAM" id="SSF56219">
    <property type="entry name" value="DNase I-like"/>
    <property type="match status" value="1"/>
</dbReference>
<dbReference type="RefSeq" id="WP_344559284.1">
    <property type="nucleotide sequence ID" value="NZ_BAAANS010000109.1"/>
</dbReference>
<dbReference type="EMBL" id="BAAANS010000109">
    <property type="protein sequence ID" value="GAA2125336.1"/>
    <property type="molecule type" value="Genomic_DNA"/>
</dbReference>
<evidence type="ECO:0000313" key="2">
    <source>
        <dbReference type="Proteomes" id="UP001500897"/>
    </source>
</evidence>
<dbReference type="Proteomes" id="UP001500897">
    <property type="component" value="Unassembled WGS sequence"/>
</dbReference>
<accession>A0ABN2YFS5</accession>
<name>A0ABN2YFS5_9ACTN</name>
<organism evidence="1 2">
    <name type="scientific">Kitasatospora saccharophila</name>
    <dbReference type="NCBI Taxonomy" id="407973"/>
    <lineage>
        <taxon>Bacteria</taxon>
        <taxon>Bacillati</taxon>
        <taxon>Actinomycetota</taxon>
        <taxon>Actinomycetes</taxon>
        <taxon>Kitasatosporales</taxon>
        <taxon>Streptomycetaceae</taxon>
        <taxon>Kitasatospora</taxon>
    </lineage>
</organism>
<comment type="caution">
    <text evidence="1">The sequence shown here is derived from an EMBL/GenBank/DDBJ whole genome shotgun (WGS) entry which is preliminary data.</text>
</comment>
<protein>
    <recommendedName>
        <fullName evidence="3">Endonuclease/exonuclease/phosphatase family protein</fullName>
    </recommendedName>
</protein>